<dbReference type="Proteomes" id="UP001501637">
    <property type="component" value="Unassembled WGS sequence"/>
</dbReference>
<dbReference type="SMART" id="SM01043">
    <property type="entry name" value="BTAD"/>
    <property type="match status" value="1"/>
</dbReference>
<evidence type="ECO:0000256" key="6">
    <source>
        <dbReference type="PROSITE-ProRule" id="PRU01091"/>
    </source>
</evidence>
<dbReference type="CDD" id="cd15831">
    <property type="entry name" value="BTAD"/>
    <property type="match status" value="1"/>
</dbReference>
<dbReference type="Pfam" id="PF13424">
    <property type="entry name" value="TPR_12"/>
    <property type="match status" value="1"/>
</dbReference>
<dbReference type="Pfam" id="PF25872">
    <property type="entry name" value="HTH_77"/>
    <property type="match status" value="1"/>
</dbReference>
<dbReference type="PROSITE" id="PS51755">
    <property type="entry name" value="OMPR_PHOB"/>
    <property type="match status" value="1"/>
</dbReference>
<dbReference type="InterPro" id="IPR001867">
    <property type="entry name" value="OmpR/PhoB-type_DNA-bd"/>
</dbReference>
<dbReference type="Pfam" id="PF00486">
    <property type="entry name" value="Trans_reg_C"/>
    <property type="match status" value="1"/>
</dbReference>
<evidence type="ECO:0000256" key="7">
    <source>
        <dbReference type="SAM" id="MobiDB-lite"/>
    </source>
</evidence>
<evidence type="ECO:0000256" key="4">
    <source>
        <dbReference type="ARBA" id="ARBA00023125"/>
    </source>
</evidence>
<feature type="DNA-binding region" description="OmpR/PhoB-type" evidence="6">
    <location>
        <begin position="1"/>
        <end position="94"/>
    </location>
</feature>
<sequence>MALEYRLLGPVEALWEGRPLRVGGPKPRALLAALLLRAGHVVPAGVLVDVVWGDDPPETARALVQTYVSALRRALPEARRGAIETRAPGYVIRPDAGAVDLGRFEEMAAAGRQAAAQGDHSGAARLLRDALMLWRGSALGGVGEVLRSEAVRLEEARQAVLEERIAAELECGGRENELITELKGLVGAHPTNERLRGQLMLALYRVGRQADALAGFEEGRAVLAEELGIDPGPELRRLHGAILRAEPGLLCAEDGAAATDVSAPQVPATPRPVCLLPPAIRDFTGRQVEIAEVVDGLTAPRDATSVVVVSGTAGVGKSALAVKAAHLATDAFPDGQLYAELQGTGCPLPPGDVLGRLLRALGAAPPEHPAERADLFRSLVAGRRLLLVLDDAGSEAQVRPLLPGSAACGVLVTSRARLGGLDGARRTDLAVLDDVRSLELLAQVTGAQGATDDPAEDAAARRIVTLCGGLPLALRIAGARLTTRRHWTPRVLADRLEDERRRLDELAVGDLEVRASLGLSYESLDHDARTVLRRLAVLGPCDTAPWMVALLVDGAEDDVEEVLERLVDAQLLDWTGTDSAGQSRYRAHDLVRVYAAERAEAEDSAEVLTAAVGRALAAGLRLVERVAEEAPSGVIVLRPYLGGSASVNRSAGGANAEWGGDSTGGRGPAADVGAATTRRALADPYAWFEAEADTLATAVERAVAFGLHTLACAAATVLCSSSFAVGNRFDAWWRSHDAALAAARRAEDRAGEALLLIGLGQLRFEQDRYAEAQKYFRQAEPLCAAIGDLHGQAAALTGLGGNLRELGRLDAADEALDRAVDVFQCLGDDAGIGLACRLRGSVRLELGDRDGASALLDVSLRAYRSLGSRRGEALTLRTLSLVHRSLGAYEEAELHAGRALDILAGLGDPLMAAYAERARAKARLRLGRTGEAEAELLGALDVCRAYRDRFGEALTLRTLGECALADGRHHEAEKRLAAAVCLWDALELRLPRARTLRDLASAREVLGDGQGAAALRTEAMAVFTECGTLERGEL</sequence>
<feature type="domain" description="OmpR/PhoB-type" evidence="8">
    <location>
        <begin position="1"/>
        <end position="94"/>
    </location>
</feature>
<organism evidence="9 10">
    <name type="scientific">Streptomyces rectiviolaceus</name>
    <dbReference type="NCBI Taxonomy" id="332591"/>
    <lineage>
        <taxon>Bacteria</taxon>
        <taxon>Bacillati</taxon>
        <taxon>Actinomycetota</taxon>
        <taxon>Actinomycetes</taxon>
        <taxon>Kitasatosporales</taxon>
        <taxon>Streptomycetaceae</taxon>
        <taxon>Streptomyces</taxon>
    </lineage>
</organism>
<proteinExistence type="inferred from homology"/>
<evidence type="ECO:0000256" key="5">
    <source>
        <dbReference type="ARBA" id="ARBA00023163"/>
    </source>
</evidence>
<protein>
    <submittedName>
        <fullName evidence="9">BTAD domain-containing putative transcriptional regulator</fullName>
    </submittedName>
</protein>
<keyword evidence="2" id="KW-0902">Two-component regulatory system</keyword>
<dbReference type="Gene3D" id="1.10.10.10">
    <property type="entry name" value="Winged helix-like DNA-binding domain superfamily/Winged helix DNA-binding domain"/>
    <property type="match status" value="2"/>
</dbReference>
<dbReference type="InterPro" id="IPR011990">
    <property type="entry name" value="TPR-like_helical_dom_sf"/>
</dbReference>
<dbReference type="SUPFAM" id="SSF52540">
    <property type="entry name" value="P-loop containing nucleoside triphosphate hydrolases"/>
    <property type="match status" value="1"/>
</dbReference>
<dbReference type="Gene3D" id="1.25.40.10">
    <property type="entry name" value="Tetratricopeptide repeat domain"/>
    <property type="match status" value="3"/>
</dbReference>
<dbReference type="Pfam" id="PF03704">
    <property type="entry name" value="BTAD"/>
    <property type="match status" value="1"/>
</dbReference>
<reference evidence="10" key="1">
    <citation type="journal article" date="2019" name="Int. J. Syst. Evol. Microbiol.">
        <title>The Global Catalogue of Microorganisms (GCM) 10K type strain sequencing project: providing services to taxonomists for standard genome sequencing and annotation.</title>
        <authorList>
            <consortium name="The Broad Institute Genomics Platform"/>
            <consortium name="The Broad Institute Genome Sequencing Center for Infectious Disease"/>
            <person name="Wu L."/>
            <person name="Ma J."/>
        </authorList>
    </citation>
    <scope>NUCLEOTIDE SEQUENCE [LARGE SCALE GENOMIC DNA]</scope>
    <source>
        <strain evidence="10">JCM 9092</strain>
    </source>
</reference>
<dbReference type="PANTHER" id="PTHR35807:SF1">
    <property type="entry name" value="TRANSCRIPTIONAL REGULATOR REDD"/>
    <property type="match status" value="1"/>
</dbReference>
<keyword evidence="10" id="KW-1185">Reference proteome</keyword>
<evidence type="ECO:0000313" key="10">
    <source>
        <dbReference type="Proteomes" id="UP001501637"/>
    </source>
</evidence>
<name>A0ABP6MV91_9ACTN</name>
<dbReference type="SMART" id="SM00862">
    <property type="entry name" value="Trans_reg_C"/>
    <property type="match status" value="1"/>
</dbReference>
<dbReference type="PANTHER" id="PTHR35807">
    <property type="entry name" value="TRANSCRIPTIONAL REGULATOR REDD-RELATED"/>
    <property type="match status" value="1"/>
</dbReference>
<dbReference type="SUPFAM" id="SSF48452">
    <property type="entry name" value="TPR-like"/>
    <property type="match status" value="3"/>
</dbReference>
<comment type="caution">
    <text evidence="9">The sequence shown here is derived from an EMBL/GenBank/DDBJ whole genome shotgun (WGS) entry which is preliminary data.</text>
</comment>
<keyword evidence="4 6" id="KW-0238">DNA-binding</keyword>
<dbReference type="RefSeq" id="WP_344524552.1">
    <property type="nucleotide sequence ID" value="NZ_BAAAUG010000097.1"/>
</dbReference>
<accession>A0ABP6MV91</accession>
<dbReference type="Gene3D" id="3.40.50.300">
    <property type="entry name" value="P-loop containing nucleotide triphosphate hydrolases"/>
    <property type="match status" value="1"/>
</dbReference>
<evidence type="ECO:0000256" key="3">
    <source>
        <dbReference type="ARBA" id="ARBA00023015"/>
    </source>
</evidence>
<evidence type="ECO:0000256" key="2">
    <source>
        <dbReference type="ARBA" id="ARBA00023012"/>
    </source>
</evidence>
<keyword evidence="3" id="KW-0805">Transcription regulation</keyword>
<dbReference type="InterPro" id="IPR058852">
    <property type="entry name" value="HTH_77"/>
</dbReference>
<evidence type="ECO:0000256" key="1">
    <source>
        <dbReference type="ARBA" id="ARBA00005820"/>
    </source>
</evidence>
<feature type="region of interest" description="Disordered" evidence="7">
    <location>
        <begin position="652"/>
        <end position="671"/>
    </location>
</feature>
<dbReference type="InterPro" id="IPR016032">
    <property type="entry name" value="Sig_transdc_resp-reg_C-effctor"/>
</dbReference>
<dbReference type="InterPro" id="IPR051677">
    <property type="entry name" value="AfsR-DnrI-RedD_regulator"/>
</dbReference>
<keyword evidence="5" id="KW-0804">Transcription</keyword>
<comment type="similarity">
    <text evidence="1">Belongs to the AfsR/DnrI/RedD regulatory family.</text>
</comment>
<dbReference type="InterPro" id="IPR005158">
    <property type="entry name" value="BTAD"/>
</dbReference>
<dbReference type="EMBL" id="BAAAUG010000097">
    <property type="protein sequence ID" value="GAA3124084.1"/>
    <property type="molecule type" value="Genomic_DNA"/>
</dbReference>
<dbReference type="PRINTS" id="PR00364">
    <property type="entry name" value="DISEASERSIST"/>
</dbReference>
<evidence type="ECO:0000313" key="9">
    <source>
        <dbReference type="EMBL" id="GAA3124084.1"/>
    </source>
</evidence>
<dbReference type="SUPFAM" id="SSF46894">
    <property type="entry name" value="C-terminal effector domain of the bipartite response regulators"/>
    <property type="match status" value="1"/>
</dbReference>
<dbReference type="InterPro" id="IPR027417">
    <property type="entry name" value="P-loop_NTPase"/>
</dbReference>
<gene>
    <name evidence="9" type="ORF">GCM10010449_52240</name>
</gene>
<dbReference type="InterPro" id="IPR036388">
    <property type="entry name" value="WH-like_DNA-bd_sf"/>
</dbReference>
<evidence type="ECO:0000259" key="8">
    <source>
        <dbReference type="PROSITE" id="PS51755"/>
    </source>
</evidence>